<comment type="caution">
    <text evidence="1">The sequence shown here is derived from an EMBL/GenBank/DDBJ whole genome shotgun (WGS) entry which is preliminary data.</text>
</comment>
<accession>A0ABD3TL22</accession>
<evidence type="ECO:0000313" key="1">
    <source>
        <dbReference type="EMBL" id="KAL3837128.1"/>
    </source>
</evidence>
<gene>
    <name evidence="1" type="ORF">ACJMK2_022509</name>
</gene>
<dbReference type="AlphaFoldDB" id="A0ABD3TL22"/>
<keyword evidence="2" id="KW-1185">Reference proteome</keyword>
<proteinExistence type="predicted"/>
<name>A0ABD3TL22_SINWO</name>
<dbReference type="EMBL" id="JBJQND010000018">
    <property type="protein sequence ID" value="KAL3837128.1"/>
    <property type="molecule type" value="Genomic_DNA"/>
</dbReference>
<sequence>MKEQITRDIYCELKKDDSMTSAHDTRVISNFKYNANMKSANKRRNQANVADDMLEVLGMINIHPYVQTIIHNNDQVPSIISYTPDQITDLEHFLTNGNKQPVCLDETFNLGNFYVITLVYKYQRVVRNSTNEHPILIGPVLLH</sequence>
<organism evidence="1 2">
    <name type="scientific">Sinanodonta woodiana</name>
    <name type="common">Chinese pond mussel</name>
    <name type="synonym">Anodonta woodiana</name>
    <dbReference type="NCBI Taxonomy" id="1069815"/>
    <lineage>
        <taxon>Eukaryota</taxon>
        <taxon>Metazoa</taxon>
        <taxon>Spiralia</taxon>
        <taxon>Lophotrochozoa</taxon>
        <taxon>Mollusca</taxon>
        <taxon>Bivalvia</taxon>
        <taxon>Autobranchia</taxon>
        <taxon>Heteroconchia</taxon>
        <taxon>Palaeoheterodonta</taxon>
        <taxon>Unionida</taxon>
        <taxon>Unionoidea</taxon>
        <taxon>Unionidae</taxon>
        <taxon>Unioninae</taxon>
        <taxon>Sinanodonta</taxon>
    </lineage>
</organism>
<evidence type="ECO:0000313" key="2">
    <source>
        <dbReference type="Proteomes" id="UP001634394"/>
    </source>
</evidence>
<dbReference type="Proteomes" id="UP001634394">
    <property type="component" value="Unassembled WGS sequence"/>
</dbReference>
<protein>
    <submittedName>
        <fullName evidence="1">Uncharacterized protein</fullName>
    </submittedName>
</protein>
<reference evidence="1 2" key="1">
    <citation type="submission" date="2024-11" db="EMBL/GenBank/DDBJ databases">
        <title>Chromosome-level genome assembly of the freshwater bivalve Anodonta woodiana.</title>
        <authorList>
            <person name="Chen X."/>
        </authorList>
    </citation>
    <scope>NUCLEOTIDE SEQUENCE [LARGE SCALE GENOMIC DNA]</scope>
    <source>
        <strain evidence="1">MN2024</strain>
        <tissue evidence="1">Gills</tissue>
    </source>
</reference>